<dbReference type="AlphaFoldDB" id="A0A9D1KB23"/>
<dbReference type="InterPro" id="IPR006195">
    <property type="entry name" value="aa-tRNA-synth_II"/>
</dbReference>
<dbReference type="EC" id="6.1.1.15" evidence="3 12"/>
<dbReference type="InterPro" id="IPR033730">
    <property type="entry name" value="ProRS_core_prok"/>
</dbReference>
<dbReference type="InterPro" id="IPR045864">
    <property type="entry name" value="aa-tRNA-synth_II/BPL/LPL"/>
</dbReference>
<dbReference type="GO" id="GO:0006433">
    <property type="term" value="P:prolyl-tRNA aminoacylation"/>
    <property type="evidence" value="ECO:0007669"/>
    <property type="project" value="UniProtKB-UniRule"/>
</dbReference>
<dbReference type="InterPro" id="IPR036621">
    <property type="entry name" value="Anticodon-bd_dom_sf"/>
</dbReference>
<dbReference type="PROSITE" id="PS50862">
    <property type="entry name" value="AA_TRNA_LIGASE_II"/>
    <property type="match status" value="1"/>
</dbReference>
<evidence type="ECO:0000256" key="9">
    <source>
        <dbReference type="ARBA" id="ARBA00022917"/>
    </source>
</evidence>
<comment type="subcellular location">
    <subcellularLocation>
        <location evidence="1">Cytoplasm</location>
    </subcellularLocation>
</comment>
<evidence type="ECO:0000256" key="10">
    <source>
        <dbReference type="ARBA" id="ARBA00023146"/>
    </source>
</evidence>
<evidence type="ECO:0000256" key="12">
    <source>
        <dbReference type="NCBIfam" id="TIGR00409"/>
    </source>
</evidence>
<dbReference type="FunFam" id="3.30.930.10:FF:000066">
    <property type="entry name" value="Proline--tRNA ligase"/>
    <property type="match status" value="1"/>
</dbReference>
<dbReference type="HAMAP" id="MF_01569">
    <property type="entry name" value="Pro_tRNA_synth_type1"/>
    <property type="match status" value="1"/>
</dbReference>
<name>A0A9D1KB23_9FIRM</name>
<evidence type="ECO:0000256" key="1">
    <source>
        <dbReference type="ARBA" id="ARBA00004496"/>
    </source>
</evidence>
<dbReference type="GO" id="GO:0005829">
    <property type="term" value="C:cytosol"/>
    <property type="evidence" value="ECO:0007669"/>
    <property type="project" value="TreeGrafter"/>
</dbReference>
<dbReference type="Pfam" id="PF00587">
    <property type="entry name" value="tRNA-synt_2b"/>
    <property type="match status" value="1"/>
</dbReference>
<dbReference type="Proteomes" id="UP000886893">
    <property type="component" value="Unassembled WGS sequence"/>
</dbReference>
<dbReference type="InterPro" id="IPR002316">
    <property type="entry name" value="Pro-tRNA-ligase_IIa"/>
</dbReference>
<dbReference type="CDD" id="cd00861">
    <property type="entry name" value="ProRS_anticodon_short"/>
    <property type="match status" value="1"/>
</dbReference>
<keyword evidence="10" id="KW-0030">Aminoacyl-tRNA synthetase</keyword>
<sequence length="535" mass="61101">MKASKMLLGTLKEAPNEAIIDSHILLIRAGMIRKLVAGVYNFLPLGLKVLHKIENIIREEMDASDAQEILSSAIQPKELWELSKRWEKYGPELIRFKDRHDREFCLGPTHEEIFTDLIKNEVKSYKMLPLNIYQIQTKYRDELRPRFGLMRGREFSMKDAYSFDKDDAGLEISYRQMYETYQRIFDRLQIHYKVVLADTGSIGGSESHQFMALSEVGESNIFYCDACHYAADEEKAESKVDHYKENEPEQPIQEVETKNKKTIEEVSQYLHVSFKDVVKTMIYKTPEEFVAVLVRGDKEVNPIQVCNALNIAEHELQLATNQEIQTLGSVEGFVGPVHLNVKILVDQEVALMKNIIVGANQADYHLINVNFNRDFKGEVGCFRKCQDGDACPICGQPLKSQRGIEVGQIFKLRTKYSESMGCTFLNEEGKSIPMVMGCYGIGVTRTLAAIVEQYHDEHGIIWPIHLAPYQVVIIPINYAEEAQQQLADECYALLKQHHVEVILDDRNSKAGFKFKDWDLIGIPLQIIVGKKASEG</sequence>
<dbReference type="PRINTS" id="PR01046">
    <property type="entry name" value="TRNASYNTHPRO"/>
</dbReference>
<dbReference type="CDD" id="cd04334">
    <property type="entry name" value="ProRS-INS"/>
    <property type="match status" value="1"/>
</dbReference>
<accession>A0A9D1KB23</accession>
<feature type="non-terminal residue" evidence="14">
    <location>
        <position position="535"/>
    </location>
</feature>
<dbReference type="Pfam" id="PF03129">
    <property type="entry name" value="HGTP_anticodon"/>
    <property type="match status" value="1"/>
</dbReference>
<dbReference type="SUPFAM" id="SSF52954">
    <property type="entry name" value="Class II aaRS ABD-related"/>
    <property type="match status" value="1"/>
</dbReference>
<dbReference type="SUPFAM" id="SSF55681">
    <property type="entry name" value="Class II aaRS and biotin synthetases"/>
    <property type="match status" value="1"/>
</dbReference>
<organism evidence="14 15">
    <name type="scientific">Candidatus Caccosoma faecigallinarum</name>
    <dbReference type="NCBI Taxonomy" id="2840720"/>
    <lineage>
        <taxon>Bacteria</taxon>
        <taxon>Bacillati</taxon>
        <taxon>Bacillota</taxon>
        <taxon>Bacillota incertae sedis</taxon>
        <taxon>Candidatus Caccosoma</taxon>
    </lineage>
</organism>
<dbReference type="EMBL" id="DVKI01000034">
    <property type="protein sequence ID" value="HIT16961.1"/>
    <property type="molecule type" value="Genomic_DNA"/>
</dbReference>
<dbReference type="InterPro" id="IPR004154">
    <property type="entry name" value="Anticodon-bd"/>
</dbReference>
<evidence type="ECO:0000256" key="6">
    <source>
        <dbReference type="ARBA" id="ARBA00022598"/>
    </source>
</evidence>
<comment type="subunit">
    <text evidence="2">Homodimer.</text>
</comment>
<evidence type="ECO:0000256" key="7">
    <source>
        <dbReference type="ARBA" id="ARBA00022741"/>
    </source>
</evidence>
<dbReference type="InterPro" id="IPR004500">
    <property type="entry name" value="Pro-tRNA-synth_IIa_bac-type"/>
</dbReference>
<dbReference type="NCBIfam" id="NF006625">
    <property type="entry name" value="PRK09194.1"/>
    <property type="match status" value="1"/>
</dbReference>
<evidence type="ECO:0000313" key="14">
    <source>
        <dbReference type="EMBL" id="HIT16961.1"/>
    </source>
</evidence>
<dbReference type="Pfam" id="PF04073">
    <property type="entry name" value="tRNA_edit"/>
    <property type="match status" value="1"/>
</dbReference>
<dbReference type="Gene3D" id="3.30.930.10">
    <property type="entry name" value="Bira Bifunctional Protein, Domain 2"/>
    <property type="match status" value="2"/>
</dbReference>
<evidence type="ECO:0000256" key="11">
    <source>
        <dbReference type="ARBA" id="ARBA00047671"/>
    </source>
</evidence>
<dbReference type="PANTHER" id="PTHR42753">
    <property type="entry name" value="MITOCHONDRIAL RIBOSOME PROTEIN L39/PROLYL-TRNA LIGASE FAMILY MEMBER"/>
    <property type="match status" value="1"/>
</dbReference>
<dbReference type="InterPro" id="IPR036754">
    <property type="entry name" value="YbaK/aa-tRNA-synt-asso_dom_sf"/>
</dbReference>
<feature type="domain" description="Aminoacyl-transfer RNA synthetases class-II family profile" evidence="13">
    <location>
        <begin position="38"/>
        <end position="463"/>
    </location>
</feature>
<dbReference type="GO" id="GO:0002161">
    <property type="term" value="F:aminoacyl-tRNA deacylase activity"/>
    <property type="evidence" value="ECO:0007669"/>
    <property type="project" value="InterPro"/>
</dbReference>
<evidence type="ECO:0000256" key="4">
    <source>
        <dbReference type="ARBA" id="ARBA00019110"/>
    </source>
</evidence>
<evidence type="ECO:0000256" key="5">
    <source>
        <dbReference type="ARBA" id="ARBA00022490"/>
    </source>
</evidence>
<keyword evidence="6 14" id="KW-0436">Ligase</keyword>
<gene>
    <name evidence="14" type="ORF">IAD04_01095</name>
</gene>
<dbReference type="CDD" id="cd00779">
    <property type="entry name" value="ProRS_core_prok"/>
    <property type="match status" value="1"/>
</dbReference>
<keyword evidence="9" id="KW-0648">Protein biosynthesis</keyword>
<evidence type="ECO:0000256" key="8">
    <source>
        <dbReference type="ARBA" id="ARBA00022840"/>
    </source>
</evidence>
<keyword evidence="5" id="KW-0963">Cytoplasm</keyword>
<dbReference type="GO" id="GO:0140096">
    <property type="term" value="F:catalytic activity, acting on a protein"/>
    <property type="evidence" value="ECO:0007669"/>
    <property type="project" value="UniProtKB-ARBA"/>
</dbReference>
<reference evidence="14" key="2">
    <citation type="journal article" date="2021" name="PeerJ">
        <title>Extensive microbial diversity within the chicken gut microbiome revealed by metagenomics and culture.</title>
        <authorList>
            <person name="Gilroy R."/>
            <person name="Ravi A."/>
            <person name="Getino M."/>
            <person name="Pursley I."/>
            <person name="Horton D.L."/>
            <person name="Alikhan N.F."/>
            <person name="Baker D."/>
            <person name="Gharbi K."/>
            <person name="Hall N."/>
            <person name="Watson M."/>
            <person name="Adriaenssens E.M."/>
            <person name="Foster-Nyarko E."/>
            <person name="Jarju S."/>
            <person name="Secka A."/>
            <person name="Antonio M."/>
            <person name="Oren A."/>
            <person name="Chaudhuri R.R."/>
            <person name="La Ragione R."/>
            <person name="Hildebrand F."/>
            <person name="Pallen M.J."/>
        </authorList>
    </citation>
    <scope>NUCLEOTIDE SEQUENCE</scope>
    <source>
        <strain evidence="14">14508</strain>
    </source>
</reference>
<dbReference type="InterPro" id="IPR007214">
    <property type="entry name" value="YbaK/aa-tRNA-synth-assoc-dom"/>
</dbReference>
<dbReference type="InterPro" id="IPR044140">
    <property type="entry name" value="ProRS_anticodon_short"/>
</dbReference>
<keyword evidence="8" id="KW-0067">ATP-binding</keyword>
<dbReference type="GO" id="GO:0005524">
    <property type="term" value="F:ATP binding"/>
    <property type="evidence" value="ECO:0007669"/>
    <property type="project" value="UniProtKB-KW"/>
</dbReference>
<dbReference type="NCBIfam" id="TIGR00409">
    <property type="entry name" value="proS_fam_II"/>
    <property type="match status" value="1"/>
</dbReference>
<dbReference type="GO" id="GO:0004827">
    <property type="term" value="F:proline-tRNA ligase activity"/>
    <property type="evidence" value="ECO:0007669"/>
    <property type="project" value="UniProtKB-UniRule"/>
</dbReference>
<reference evidence="14" key="1">
    <citation type="submission" date="2020-10" db="EMBL/GenBank/DDBJ databases">
        <authorList>
            <person name="Gilroy R."/>
        </authorList>
    </citation>
    <scope>NUCLEOTIDE SEQUENCE</scope>
    <source>
        <strain evidence="14">14508</strain>
    </source>
</reference>
<dbReference type="PANTHER" id="PTHR42753:SF2">
    <property type="entry name" value="PROLINE--TRNA LIGASE"/>
    <property type="match status" value="1"/>
</dbReference>
<dbReference type="GO" id="GO:0016740">
    <property type="term" value="F:transferase activity"/>
    <property type="evidence" value="ECO:0007669"/>
    <property type="project" value="UniProtKB-ARBA"/>
</dbReference>
<dbReference type="InterPro" id="IPR050062">
    <property type="entry name" value="Pro-tRNA_synthetase"/>
</dbReference>
<protein>
    <recommendedName>
        <fullName evidence="4 12">Proline--tRNA ligase</fullName>
        <ecNumber evidence="3 12">6.1.1.15</ecNumber>
    </recommendedName>
</protein>
<dbReference type="Gene3D" id="3.40.50.800">
    <property type="entry name" value="Anticodon-binding domain"/>
    <property type="match status" value="1"/>
</dbReference>
<dbReference type="InterPro" id="IPR002314">
    <property type="entry name" value="aa-tRNA-synt_IIb"/>
</dbReference>
<evidence type="ECO:0000256" key="2">
    <source>
        <dbReference type="ARBA" id="ARBA00011738"/>
    </source>
</evidence>
<comment type="catalytic activity">
    <reaction evidence="11">
        <text>tRNA(Pro) + L-proline + ATP = L-prolyl-tRNA(Pro) + AMP + diphosphate</text>
        <dbReference type="Rhea" id="RHEA:14305"/>
        <dbReference type="Rhea" id="RHEA-COMP:9700"/>
        <dbReference type="Rhea" id="RHEA-COMP:9702"/>
        <dbReference type="ChEBI" id="CHEBI:30616"/>
        <dbReference type="ChEBI" id="CHEBI:33019"/>
        <dbReference type="ChEBI" id="CHEBI:60039"/>
        <dbReference type="ChEBI" id="CHEBI:78442"/>
        <dbReference type="ChEBI" id="CHEBI:78532"/>
        <dbReference type="ChEBI" id="CHEBI:456215"/>
        <dbReference type="EC" id="6.1.1.15"/>
    </reaction>
</comment>
<dbReference type="InterPro" id="IPR023717">
    <property type="entry name" value="Pro-tRNA-Synthase_IIa_type1"/>
</dbReference>
<proteinExistence type="inferred from homology"/>
<dbReference type="SUPFAM" id="SSF55826">
    <property type="entry name" value="YbaK/ProRS associated domain"/>
    <property type="match status" value="1"/>
</dbReference>
<comment type="caution">
    <text evidence="14">The sequence shown here is derived from an EMBL/GenBank/DDBJ whole genome shotgun (WGS) entry which is preliminary data.</text>
</comment>
<evidence type="ECO:0000313" key="15">
    <source>
        <dbReference type="Proteomes" id="UP000886893"/>
    </source>
</evidence>
<keyword evidence="7" id="KW-0547">Nucleotide-binding</keyword>
<evidence type="ECO:0000256" key="3">
    <source>
        <dbReference type="ARBA" id="ARBA00012831"/>
    </source>
</evidence>
<evidence type="ECO:0000259" key="13">
    <source>
        <dbReference type="PROSITE" id="PS50862"/>
    </source>
</evidence>